<feature type="signal peptide" evidence="1">
    <location>
        <begin position="1"/>
        <end position="17"/>
    </location>
</feature>
<sequence length="142" mass="15936">MRIWEFVFWLGLVAVAAKKPTRRDVGQANQRTSGNERRLFITVLSSTHHDNLCLGLEKLVSHVLAKTPGDTYIWSVNNSAEAHVSSRCGGLLKSANVVFEALGDYWETPSSAGNPGKWHWLNCNEVLQQPHNNHDSICIKRE</sequence>
<accession>A0ABR2Z2N7</accession>
<feature type="chain" id="PRO_5045280362" description="C-type lectin domain-containing protein" evidence="1">
    <location>
        <begin position="18"/>
        <end position="142"/>
    </location>
</feature>
<keyword evidence="1" id="KW-0732">Signal</keyword>
<evidence type="ECO:0008006" key="4">
    <source>
        <dbReference type="Google" id="ProtNLM"/>
    </source>
</evidence>
<gene>
    <name evidence="2" type="ORF">WJX75_002548</name>
</gene>
<organism evidence="2 3">
    <name type="scientific">Coccomyxa subellipsoidea</name>
    <dbReference type="NCBI Taxonomy" id="248742"/>
    <lineage>
        <taxon>Eukaryota</taxon>
        <taxon>Viridiplantae</taxon>
        <taxon>Chlorophyta</taxon>
        <taxon>core chlorophytes</taxon>
        <taxon>Trebouxiophyceae</taxon>
        <taxon>Trebouxiophyceae incertae sedis</taxon>
        <taxon>Coccomyxaceae</taxon>
        <taxon>Coccomyxa</taxon>
    </lineage>
</organism>
<reference evidence="2 3" key="1">
    <citation type="journal article" date="2024" name="Nat. Commun.">
        <title>Phylogenomics reveals the evolutionary origins of lichenization in chlorophyte algae.</title>
        <authorList>
            <person name="Puginier C."/>
            <person name="Libourel C."/>
            <person name="Otte J."/>
            <person name="Skaloud P."/>
            <person name="Haon M."/>
            <person name="Grisel S."/>
            <person name="Petersen M."/>
            <person name="Berrin J.G."/>
            <person name="Delaux P.M."/>
            <person name="Dal Grande F."/>
            <person name="Keller J."/>
        </authorList>
    </citation>
    <scope>NUCLEOTIDE SEQUENCE [LARGE SCALE GENOMIC DNA]</scope>
    <source>
        <strain evidence="2 3">SAG 216-7</strain>
    </source>
</reference>
<evidence type="ECO:0000313" key="2">
    <source>
        <dbReference type="EMBL" id="KAK9918245.1"/>
    </source>
</evidence>
<proteinExistence type="predicted"/>
<dbReference type="EMBL" id="JALJOT010000001">
    <property type="protein sequence ID" value="KAK9918245.1"/>
    <property type="molecule type" value="Genomic_DNA"/>
</dbReference>
<evidence type="ECO:0000313" key="3">
    <source>
        <dbReference type="Proteomes" id="UP001491310"/>
    </source>
</evidence>
<evidence type="ECO:0000256" key="1">
    <source>
        <dbReference type="SAM" id="SignalP"/>
    </source>
</evidence>
<comment type="caution">
    <text evidence="2">The sequence shown here is derived from an EMBL/GenBank/DDBJ whole genome shotgun (WGS) entry which is preliminary data.</text>
</comment>
<dbReference type="Proteomes" id="UP001491310">
    <property type="component" value="Unassembled WGS sequence"/>
</dbReference>
<protein>
    <recommendedName>
        <fullName evidence="4">C-type lectin domain-containing protein</fullName>
    </recommendedName>
</protein>
<keyword evidence="3" id="KW-1185">Reference proteome</keyword>
<name>A0ABR2Z2N7_9CHLO</name>